<dbReference type="Pfam" id="PF00999">
    <property type="entry name" value="Na_H_Exchanger"/>
    <property type="match status" value="1"/>
</dbReference>
<feature type="transmembrane region" description="Helical" evidence="9">
    <location>
        <begin position="61"/>
        <end position="78"/>
    </location>
</feature>
<evidence type="ECO:0000256" key="4">
    <source>
        <dbReference type="ARBA" id="ARBA00022475"/>
    </source>
</evidence>
<keyword evidence="6 9" id="KW-1133">Transmembrane helix</keyword>
<evidence type="ECO:0000256" key="6">
    <source>
        <dbReference type="ARBA" id="ARBA00022989"/>
    </source>
</evidence>
<dbReference type="GO" id="GO:1902600">
    <property type="term" value="P:proton transmembrane transport"/>
    <property type="evidence" value="ECO:0007669"/>
    <property type="project" value="InterPro"/>
</dbReference>
<feature type="transmembrane region" description="Helical" evidence="9">
    <location>
        <begin position="226"/>
        <end position="246"/>
    </location>
</feature>
<feature type="transmembrane region" description="Helical" evidence="9">
    <location>
        <begin position="99"/>
        <end position="119"/>
    </location>
</feature>
<dbReference type="PANTHER" id="PTHR32507">
    <property type="entry name" value="NA(+)/H(+) ANTIPORTER 1"/>
    <property type="match status" value="1"/>
</dbReference>
<dbReference type="GO" id="GO:0006813">
    <property type="term" value="P:potassium ion transport"/>
    <property type="evidence" value="ECO:0007669"/>
    <property type="project" value="InterPro"/>
</dbReference>
<feature type="domain" description="RCK N-terminal" evidence="11">
    <location>
        <begin position="409"/>
        <end position="512"/>
    </location>
</feature>
<evidence type="ECO:0000256" key="2">
    <source>
        <dbReference type="ARBA" id="ARBA00022448"/>
    </source>
</evidence>
<feature type="transmembrane region" description="Helical" evidence="9">
    <location>
        <begin position="192"/>
        <end position="214"/>
    </location>
</feature>
<keyword evidence="3" id="KW-0050">Antiport</keyword>
<feature type="transmembrane region" description="Helical" evidence="9">
    <location>
        <begin position="166"/>
        <end position="186"/>
    </location>
</feature>
<dbReference type="Gene3D" id="3.40.50.720">
    <property type="entry name" value="NAD(P)-binding Rossmann-like Domain"/>
    <property type="match status" value="1"/>
</dbReference>
<keyword evidence="2" id="KW-0813">Transport</keyword>
<evidence type="ECO:0000256" key="3">
    <source>
        <dbReference type="ARBA" id="ARBA00022449"/>
    </source>
</evidence>
<feature type="transmembrane region" description="Helical" evidence="9">
    <location>
        <begin position="309"/>
        <end position="328"/>
    </location>
</feature>
<dbReference type="InterPro" id="IPR038770">
    <property type="entry name" value="Na+/solute_symporter_sf"/>
</dbReference>
<dbReference type="Proteomes" id="UP000199550">
    <property type="component" value="Unassembled WGS sequence"/>
</dbReference>
<evidence type="ECO:0000259" key="10">
    <source>
        <dbReference type="Pfam" id="PF00999"/>
    </source>
</evidence>
<reference evidence="12 13" key="1">
    <citation type="submission" date="2016-10" db="EMBL/GenBank/DDBJ databases">
        <authorList>
            <person name="de Groot N.N."/>
        </authorList>
    </citation>
    <scope>NUCLEOTIDE SEQUENCE [LARGE SCALE GENOMIC DNA]</scope>
    <source>
        <strain evidence="12 13">DSM 16199</strain>
    </source>
</reference>
<dbReference type="InterPro" id="IPR003148">
    <property type="entry name" value="RCK_N"/>
</dbReference>
<evidence type="ECO:0000313" key="13">
    <source>
        <dbReference type="Proteomes" id="UP000199550"/>
    </source>
</evidence>
<dbReference type="InterPro" id="IPR036291">
    <property type="entry name" value="NAD(P)-bd_dom_sf"/>
</dbReference>
<dbReference type="SUPFAM" id="SSF51735">
    <property type="entry name" value="NAD(P)-binding Rossmann-fold domains"/>
    <property type="match status" value="1"/>
</dbReference>
<evidence type="ECO:0000256" key="5">
    <source>
        <dbReference type="ARBA" id="ARBA00022692"/>
    </source>
</evidence>
<evidence type="ECO:0000256" key="1">
    <source>
        <dbReference type="ARBA" id="ARBA00004651"/>
    </source>
</evidence>
<organism evidence="12 13">
    <name type="scientific">Loktanella salsilacus</name>
    <dbReference type="NCBI Taxonomy" id="195913"/>
    <lineage>
        <taxon>Bacteria</taxon>
        <taxon>Pseudomonadati</taxon>
        <taxon>Pseudomonadota</taxon>
        <taxon>Alphaproteobacteria</taxon>
        <taxon>Rhodobacterales</taxon>
        <taxon>Roseobacteraceae</taxon>
        <taxon>Loktanella</taxon>
    </lineage>
</organism>
<dbReference type="GO" id="GO:0005886">
    <property type="term" value="C:plasma membrane"/>
    <property type="evidence" value="ECO:0007669"/>
    <property type="project" value="UniProtKB-SubCell"/>
</dbReference>
<sequence>MAIETVPGALSPVIAIALVGGLGVGSQWLAWRLRMPAIVLMLVAGIVIGPVLGIFDPARDIGPLMGPIIAIAVAIILFEGGLTLNFHQLLDAAVGVRRLVFIGAPLGWVLSMLTLHYGAGLTWSSSWVFGGILIVTGPTVIAPLLRTARLSRRPSQLLQWEAIVNDPIGAMAAVLAFEVVLVINTAETIGGAIWELGVGIGFALALGLAAGYGLAAAFRRGWVPEYMKVSILFALLLGIFGISDAVLHESGLLAVTVMGIVIANANLPSYEELRRFKEHATILLVSGVFILLAANLDFGALGLLTWRSVIFVGLIIFVARPVTVFASLWGSGIPWREQVLIAFTGPRGVVLVAVAGLFAERLLALGFEDAALISPLAFVLVAATVVLHGFTLKPFAQFLGLTGAGNPGVVIIGGSTWTTALAEALIKAEVPVLMTDPNFGHLRAARAAGIATFSGDILSEGAEQRLELVSYATLLAATDNDAYNTLVATDLAPEFGRESVFQVARTKTDSARHALPATLGGRTFAHGATFDEMNRLVNQGWTFRITRLTEEFTLQHWIDKRPASHLVARILPNGEFKMLSDPADMRGVPDTRIIALRPPEGAEDGTPAVQPPASA</sequence>
<feature type="transmembrane region" description="Helical" evidence="9">
    <location>
        <begin position="37"/>
        <end position="55"/>
    </location>
</feature>
<dbReference type="RefSeq" id="WP_090187656.1">
    <property type="nucleotide sequence ID" value="NZ_FOTF01000006.1"/>
</dbReference>
<feature type="transmembrane region" description="Helical" evidence="9">
    <location>
        <begin position="371"/>
        <end position="390"/>
    </location>
</feature>
<keyword evidence="5 9" id="KW-0812">Transmembrane</keyword>
<accession>A0A1I4EH48</accession>
<evidence type="ECO:0000256" key="8">
    <source>
        <dbReference type="ARBA" id="ARBA00023136"/>
    </source>
</evidence>
<proteinExistence type="predicted"/>
<keyword evidence="4" id="KW-1003">Cell membrane</keyword>
<dbReference type="EMBL" id="FOTF01000006">
    <property type="protein sequence ID" value="SFL03511.1"/>
    <property type="molecule type" value="Genomic_DNA"/>
</dbReference>
<dbReference type="Pfam" id="PF02254">
    <property type="entry name" value="TrkA_N"/>
    <property type="match status" value="1"/>
</dbReference>
<feature type="domain" description="Cation/H+ exchanger transmembrane" evidence="10">
    <location>
        <begin position="16"/>
        <end position="396"/>
    </location>
</feature>
<keyword evidence="8 9" id="KW-0472">Membrane</keyword>
<dbReference type="Gene3D" id="1.20.1530.20">
    <property type="match status" value="1"/>
</dbReference>
<dbReference type="STRING" id="195913.SAMN04488004_106190"/>
<evidence type="ECO:0000256" key="9">
    <source>
        <dbReference type="SAM" id="Phobius"/>
    </source>
</evidence>
<evidence type="ECO:0000313" key="12">
    <source>
        <dbReference type="EMBL" id="SFL03511.1"/>
    </source>
</evidence>
<protein>
    <submittedName>
        <fullName evidence="12">Sodium/proton antiporter, CPA1 family</fullName>
    </submittedName>
</protein>
<dbReference type="PANTHER" id="PTHR32507:SF0">
    <property type="entry name" value="NA(+)_H(+) ANTIPORTER 2-RELATED"/>
    <property type="match status" value="1"/>
</dbReference>
<feature type="transmembrane region" description="Helical" evidence="9">
    <location>
        <begin position="282"/>
        <end position="303"/>
    </location>
</feature>
<gene>
    <name evidence="12" type="ORF">SAMN04488004_106190</name>
</gene>
<dbReference type="InterPro" id="IPR006153">
    <property type="entry name" value="Cation/H_exchanger_TM"/>
</dbReference>
<feature type="transmembrane region" description="Helical" evidence="9">
    <location>
        <begin position="6"/>
        <end position="25"/>
    </location>
</feature>
<keyword evidence="7" id="KW-0406">Ion transport</keyword>
<name>A0A1I4EH48_9RHOB</name>
<dbReference type="AlphaFoldDB" id="A0A1I4EH48"/>
<evidence type="ECO:0000256" key="7">
    <source>
        <dbReference type="ARBA" id="ARBA00023065"/>
    </source>
</evidence>
<comment type="subcellular location">
    <subcellularLocation>
        <location evidence="1">Cell membrane</location>
        <topology evidence="1">Multi-pass membrane protein</topology>
    </subcellularLocation>
</comment>
<dbReference type="OrthoDB" id="570124at2"/>
<keyword evidence="13" id="KW-1185">Reference proteome</keyword>
<feature type="transmembrane region" description="Helical" evidence="9">
    <location>
        <begin position="252"/>
        <end position="270"/>
    </location>
</feature>
<feature type="transmembrane region" description="Helical" evidence="9">
    <location>
        <begin position="340"/>
        <end position="359"/>
    </location>
</feature>
<evidence type="ECO:0000259" key="11">
    <source>
        <dbReference type="Pfam" id="PF02254"/>
    </source>
</evidence>
<feature type="transmembrane region" description="Helical" evidence="9">
    <location>
        <begin position="125"/>
        <end position="145"/>
    </location>
</feature>
<dbReference type="GO" id="GO:0015297">
    <property type="term" value="F:antiporter activity"/>
    <property type="evidence" value="ECO:0007669"/>
    <property type="project" value="UniProtKB-KW"/>
</dbReference>